<dbReference type="AlphaFoldDB" id="A0A0C2RFZ6"/>
<comment type="caution">
    <text evidence="1">The sequence shown here is derived from an EMBL/GenBank/DDBJ whole genome shotgun (WGS) entry which is preliminary data.</text>
</comment>
<dbReference type="Proteomes" id="UP000031972">
    <property type="component" value="Unassembled WGS sequence"/>
</dbReference>
<accession>A0A0C2RFZ6</accession>
<evidence type="ECO:0000313" key="2">
    <source>
        <dbReference type="Proteomes" id="UP000031972"/>
    </source>
</evidence>
<evidence type="ECO:0000313" key="1">
    <source>
        <dbReference type="EMBL" id="KIL49090.1"/>
    </source>
</evidence>
<gene>
    <name evidence="1" type="ORF">KR50_11250</name>
</gene>
<dbReference type="EMBL" id="JXRR01000010">
    <property type="protein sequence ID" value="KIL49090.1"/>
    <property type="molecule type" value="Genomic_DNA"/>
</dbReference>
<reference evidence="1 2" key="1">
    <citation type="submission" date="2015-01" db="EMBL/GenBank/DDBJ databases">
        <title>Jeotgalibacillus campisalis genome sequencing.</title>
        <authorList>
            <person name="Goh K.M."/>
            <person name="Chan K.-G."/>
            <person name="Yaakop A.S."/>
            <person name="Ee R."/>
            <person name="Gan H.M."/>
            <person name="Chan C.S."/>
        </authorList>
    </citation>
    <scope>NUCLEOTIDE SEQUENCE [LARGE SCALE GENOMIC DNA]</scope>
    <source>
        <strain evidence="1 2">SF-57</strain>
    </source>
</reference>
<proteinExistence type="predicted"/>
<keyword evidence="2" id="KW-1185">Reference proteome</keyword>
<name>A0A0C2RFZ6_9BACL</name>
<dbReference type="PATRIC" id="fig|220754.4.peg.1146"/>
<protein>
    <submittedName>
        <fullName evidence="1">Uncharacterized protein</fullName>
    </submittedName>
</protein>
<sequence length="46" mass="5280">MILNCEEYRDQVAGKEQDPGVSPGSFSCKKLYFKDLIFPAASYRNY</sequence>
<organism evidence="1 2">
    <name type="scientific">Jeotgalibacillus campisalis</name>
    <dbReference type="NCBI Taxonomy" id="220754"/>
    <lineage>
        <taxon>Bacteria</taxon>
        <taxon>Bacillati</taxon>
        <taxon>Bacillota</taxon>
        <taxon>Bacilli</taxon>
        <taxon>Bacillales</taxon>
        <taxon>Caryophanaceae</taxon>
        <taxon>Jeotgalibacillus</taxon>
    </lineage>
</organism>